<dbReference type="EMBL" id="KV448197">
    <property type="protein sequence ID" value="OAX40870.1"/>
    <property type="molecule type" value="Genomic_DNA"/>
</dbReference>
<evidence type="ECO:0008006" key="3">
    <source>
        <dbReference type="Google" id="ProtNLM"/>
    </source>
</evidence>
<dbReference type="InterPro" id="IPR043132">
    <property type="entry name" value="BCAT-like_C"/>
</dbReference>
<evidence type="ECO:0000313" key="1">
    <source>
        <dbReference type="EMBL" id="OAX40870.1"/>
    </source>
</evidence>
<dbReference type="Proteomes" id="UP000092154">
    <property type="component" value="Unassembled WGS sequence"/>
</dbReference>
<dbReference type="InterPro" id="IPR001544">
    <property type="entry name" value="Aminotrans_IV"/>
</dbReference>
<dbReference type="OrthoDB" id="64220at2759"/>
<dbReference type="AlphaFoldDB" id="A0A1B7N7Q3"/>
<protein>
    <recommendedName>
        <fullName evidence="3">D-aminoacid aminotransferase-like PLP-dependent enzyme</fullName>
    </recommendedName>
</protein>
<dbReference type="InParanoid" id="A0A1B7N7Q3"/>
<dbReference type="GO" id="GO:0003824">
    <property type="term" value="F:catalytic activity"/>
    <property type="evidence" value="ECO:0007669"/>
    <property type="project" value="InterPro"/>
</dbReference>
<organism evidence="1 2">
    <name type="scientific">Rhizopogon vinicolor AM-OR11-026</name>
    <dbReference type="NCBI Taxonomy" id="1314800"/>
    <lineage>
        <taxon>Eukaryota</taxon>
        <taxon>Fungi</taxon>
        <taxon>Dikarya</taxon>
        <taxon>Basidiomycota</taxon>
        <taxon>Agaricomycotina</taxon>
        <taxon>Agaricomycetes</taxon>
        <taxon>Agaricomycetidae</taxon>
        <taxon>Boletales</taxon>
        <taxon>Suillineae</taxon>
        <taxon>Rhizopogonaceae</taxon>
        <taxon>Rhizopogon</taxon>
    </lineage>
</organism>
<keyword evidence="2" id="KW-1185">Reference proteome</keyword>
<name>A0A1B7N7Q3_9AGAM</name>
<dbReference type="Gene3D" id="3.20.10.10">
    <property type="entry name" value="D-amino Acid Aminotransferase, subunit A, domain 2"/>
    <property type="match status" value="1"/>
</dbReference>
<evidence type="ECO:0000313" key="2">
    <source>
        <dbReference type="Proteomes" id="UP000092154"/>
    </source>
</evidence>
<reference evidence="1 2" key="1">
    <citation type="submission" date="2016-06" db="EMBL/GenBank/DDBJ databases">
        <title>Comparative genomics of the ectomycorrhizal sister species Rhizopogon vinicolor and Rhizopogon vesiculosus (Basidiomycota: Boletales) reveals a divergence of the mating type B locus.</title>
        <authorList>
            <consortium name="DOE Joint Genome Institute"/>
            <person name="Mujic A.B."/>
            <person name="Kuo A."/>
            <person name="Tritt A."/>
            <person name="Lipzen A."/>
            <person name="Chen C."/>
            <person name="Johnson J."/>
            <person name="Sharma A."/>
            <person name="Barry K."/>
            <person name="Grigoriev I.V."/>
            <person name="Spatafora J.W."/>
        </authorList>
    </citation>
    <scope>NUCLEOTIDE SEQUENCE [LARGE SCALE GENOMIC DNA]</scope>
    <source>
        <strain evidence="1 2">AM-OR11-026</strain>
    </source>
</reference>
<dbReference type="SUPFAM" id="SSF56752">
    <property type="entry name" value="D-aminoacid aminotransferase-like PLP-dependent enzymes"/>
    <property type="match status" value="1"/>
</dbReference>
<sequence>MLYTLLGSTRYDPFLLSCPWNNDIDGPSPYLLLPYQVDRLIASAALNGQPPHDGLTLSNIKALCDNVVREHNNTNGESALKVRVVFHPSGELVVTARPAEPLTRDPTLPSLFNPATDLAPEPVLTIHIDTQPSSDTISLKTMDRRVYDDARIRAGLQPFGSSDSPASDAPDDVIMYNARNVVTESTVCNVSFYRRGHWITPPLAAGCISGVMRRWLLEQHRIFEAVEDELTLDNIKDDEWVLVSNGVLGCKLGRIKCHTSSKTG</sequence>
<proteinExistence type="predicted"/>
<gene>
    <name evidence="1" type="ORF">K503DRAFT_713688</name>
</gene>
<accession>A0A1B7N7Q3</accession>
<dbReference type="STRING" id="1314800.A0A1B7N7Q3"/>
<dbReference type="Pfam" id="PF01063">
    <property type="entry name" value="Aminotran_4"/>
    <property type="match status" value="1"/>
</dbReference>
<dbReference type="FunCoup" id="A0A1B7N7Q3">
    <property type="interactions" value="104"/>
</dbReference>
<dbReference type="InterPro" id="IPR036038">
    <property type="entry name" value="Aminotransferase-like"/>
</dbReference>